<dbReference type="GO" id="GO:0000166">
    <property type="term" value="F:nucleotide binding"/>
    <property type="evidence" value="ECO:0007669"/>
    <property type="project" value="InterPro"/>
</dbReference>
<feature type="domain" description="GFO/IDH/MocA-like oxidoreductase" evidence="4">
    <location>
        <begin position="130"/>
        <end position="251"/>
    </location>
</feature>
<organism evidence="5 6">
    <name type="scientific">Mycolicibacterium chubuense (strain NBB4)</name>
    <name type="common">Mycobacterium chubuense</name>
    <dbReference type="NCBI Taxonomy" id="710421"/>
    <lineage>
        <taxon>Bacteria</taxon>
        <taxon>Bacillati</taxon>
        <taxon>Actinomycetota</taxon>
        <taxon>Actinomycetes</taxon>
        <taxon>Mycobacteriales</taxon>
        <taxon>Mycobacteriaceae</taxon>
        <taxon>Mycolicibacterium</taxon>
    </lineage>
</organism>
<dbReference type="Gene3D" id="3.30.360.10">
    <property type="entry name" value="Dihydrodipicolinate Reductase, domain 2"/>
    <property type="match status" value="1"/>
</dbReference>
<gene>
    <name evidence="5" type="ordered locus">Mycch_1308</name>
</gene>
<dbReference type="EMBL" id="CP003053">
    <property type="protein sequence ID" value="AFM16110.1"/>
    <property type="molecule type" value="Genomic_DNA"/>
</dbReference>
<keyword evidence="1" id="KW-0560">Oxidoreductase</keyword>
<feature type="domain" description="Gfo/Idh/MocA-like oxidoreductase N-terminal" evidence="3">
    <location>
        <begin position="2"/>
        <end position="120"/>
    </location>
</feature>
<dbReference type="PATRIC" id="fig|710421.3.peg.1309"/>
<dbReference type="PANTHER" id="PTHR43818:SF11">
    <property type="entry name" value="BCDNA.GH03377"/>
    <property type="match status" value="1"/>
</dbReference>
<keyword evidence="6" id="KW-1185">Reference proteome</keyword>
<dbReference type="Gene3D" id="3.40.50.720">
    <property type="entry name" value="NAD(P)-binding Rossmann-like Domain"/>
    <property type="match status" value="1"/>
</dbReference>
<dbReference type="InterPro" id="IPR050463">
    <property type="entry name" value="Gfo/Idh/MocA_oxidrdct_glycsds"/>
</dbReference>
<sequence length="377" mass="41347">MVNVGVIGLGKMGLSQFSIINARNDVKVLGVCDSSGYILDILGKYTGVSTYTDLGKMLDSADFDAAVVSTPSKFHAPMVRACLERGLHVFCEKPFCLDPRDSTELAELARAKGLVTQVGYHNRYVGTFGEVKRLLELGALGKVTHTLGEAYGPVVLKPKGGTWRSKKEEGGGALYDYAAHPADLLAWYFGCPESISGTVLGQVFSAETEDEVFTTLRWPGGLSGQLSVSWSDDSHRKMTTRVTIWGTNGKIFADRQEIQVYLRDGSHAPKGYEAGWTVRYTTELTNEVDFYVRGEEYSAQLDTWVKRINEHAVTGLSDFSDASITDELLHAIATGADGQIHRLDGNGTADARGEHPRGLWSRLRRRRTQSRGTGRKS</sequence>
<feature type="compositionally biased region" description="Basic residues" evidence="2">
    <location>
        <begin position="362"/>
        <end position="377"/>
    </location>
</feature>
<feature type="region of interest" description="Disordered" evidence="2">
    <location>
        <begin position="340"/>
        <end position="377"/>
    </location>
</feature>
<accession>I4BFQ3</accession>
<dbReference type="Pfam" id="PF22725">
    <property type="entry name" value="GFO_IDH_MocA_C3"/>
    <property type="match status" value="1"/>
</dbReference>
<dbReference type="OrthoDB" id="9792085at2"/>
<proteinExistence type="predicted"/>
<dbReference type="SUPFAM" id="SSF51735">
    <property type="entry name" value="NAD(P)-binding Rossmann-fold domains"/>
    <property type="match status" value="1"/>
</dbReference>
<evidence type="ECO:0000256" key="1">
    <source>
        <dbReference type="ARBA" id="ARBA00023002"/>
    </source>
</evidence>
<dbReference type="InterPro" id="IPR055170">
    <property type="entry name" value="GFO_IDH_MocA-like_dom"/>
</dbReference>
<dbReference type="KEGG" id="mcb:Mycch_1308"/>
<dbReference type="RefSeq" id="WP_014814593.1">
    <property type="nucleotide sequence ID" value="NC_018027.1"/>
</dbReference>
<protein>
    <submittedName>
        <fullName evidence="5">Putative dehydrogenase</fullName>
    </submittedName>
</protein>
<reference evidence="5 6" key="1">
    <citation type="submission" date="2012-06" db="EMBL/GenBank/DDBJ databases">
        <title>Complete sequence of chromosome of Mycobacterium chubuense NBB4.</title>
        <authorList>
            <consortium name="US DOE Joint Genome Institute"/>
            <person name="Lucas S."/>
            <person name="Han J."/>
            <person name="Lapidus A."/>
            <person name="Cheng J.-F."/>
            <person name="Goodwin L."/>
            <person name="Pitluck S."/>
            <person name="Peters L."/>
            <person name="Mikhailova N."/>
            <person name="Teshima H."/>
            <person name="Detter J.C."/>
            <person name="Han C."/>
            <person name="Tapia R."/>
            <person name="Land M."/>
            <person name="Hauser L."/>
            <person name="Kyrpides N."/>
            <person name="Ivanova N."/>
            <person name="Pagani I."/>
            <person name="Mattes T."/>
            <person name="Holmes A."/>
            <person name="Rutledge P."/>
            <person name="Paulsen I."/>
            <person name="Coleman N."/>
            <person name="Woyke T."/>
        </authorList>
    </citation>
    <scope>NUCLEOTIDE SEQUENCE [LARGE SCALE GENOMIC DNA]</scope>
    <source>
        <strain evidence="5 6">NBB4</strain>
    </source>
</reference>
<dbReference type="Pfam" id="PF01408">
    <property type="entry name" value="GFO_IDH_MocA"/>
    <property type="match status" value="1"/>
</dbReference>
<dbReference type="SUPFAM" id="SSF55347">
    <property type="entry name" value="Glyceraldehyde-3-phosphate dehydrogenase-like, C-terminal domain"/>
    <property type="match status" value="1"/>
</dbReference>
<dbReference type="STRING" id="710421.Mycch_1308"/>
<name>I4BFQ3_MYCCN</name>
<dbReference type="HOGENOM" id="CLU_023194_1_2_11"/>
<evidence type="ECO:0000313" key="5">
    <source>
        <dbReference type="EMBL" id="AFM16110.1"/>
    </source>
</evidence>
<dbReference type="PANTHER" id="PTHR43818">
    <property type="entry name" value="BCDNA.GH03377"/>
    <property type="match status" value="1"/>
</dbReference>
<dbReference type="InterPro" id="IPR036291">
    <property type="entry name" value="NAD(P)-bd_dom_sf"/>
</dbReference>
<dbReference type="Proteomes" id="UP000006057">
    <property type="component" value="Chromosome"/>
</dbReference>
<dbReference type="GO" id="GO:0016491">
    <property type="term" value="F:oxidoreductase activity"/>
    <property type="evidence" value="ECO:0007669"/>
    <property type="project" value="UniProtKB-KW"/>
</dbReference>
<evidence type="ECO:0000259" key="4">
    <source>
        <dbReference type="Pfam" id="PF22725"/>
    </source>
</evidence>
<dbReference type="AlphaFoldDB" id="I4BFQ3"/>
<dbReference type="eggNOG" id="COG0673">
    <property type="taxonomic scope" value="Bacteria"/>
</dbReference>
<evidence type="ECO:0000256" key="2">
    <source>
        <dbReference type="SAM" id="MobiDB-lite"/>
    </source>
</evidence>
<evidence type="ECO:0000259" key="3">
    <source>
        <dbReference type="Pfam" id="PF01408"/>
    </source>
</evidence>
<dbReference type="InterPro" id="IPR000683">
    <property type="entry name" value="Gfo/Idh/MocA-like_OxRdtase_N"/>
</dbReference>
<evidence type="ECO:0000313" key="6">
    <source>
        <dbReference type="Proteomes" id="UP000006057"/>
    </source>
</evidence>